<dbReference type="InterPro" id="IPR019734">
    <property type="entry name" value="TPR_rpt"/>
</dbReference>
<keyword evidence="3" id="KW-0808">Transferase</keyword>
<dbReference type="SUPFAM" id="SSF48452">
    <property type="entry name" value="TPR-like"/>
    <property type="match status" value="1"/>
</dbReference>
<dbReference type="InterPro" id="IPR001296">
    <property type="entry name" value="Glyco_trans_1"/>
</dbReference>
<dbReference type="SUPFAM" id="SSF53448">
    <property type="entry name" value="Nucleotide-diphospho-sugar transferases"/>
    <property type="match status" value="1"/>
</dbReference>
<feature type="domain" description="Glycosyl transferase family 1" evidence="1">
    <location>
        <begin position="268"/>
        <end position="394"/>
    </location>
</feature>
<dbReference type="InterPro" id="IPR001173">
    <property type="entry name" value="Glyco_trans_2-like"/>
</dbReference>
<dbReference type="STRING" id="1121331.SAMN02745248_00302"/>
<dbReference type="Pfam" id="PF00534">
    <property type="entry name" value="Glycos_transf_1"/>
    <property type="match status" value="1"/>
</dbReference>
<dbReference type="Gene3D" id="1.25.40.10">
    <property type="entry name" value="Tetratricopeptide repeat domain"/>
    <property type="match status" value="1"/>
</dbReference>
<dbReference type="AlphaFoldDB" id="A0A1M6JS91"/>
<dbReference type="InterPro" id="IPR029044">
    <property type="entry name" value="Nucleotide-diphossugar_trans"/>
</dbReference>
<dbReference type="Proteomes" id="UP000183952">
    <property type="component" value="Unassembled WGS sequence"/>
</dbReference>
<dbReference type="Gene3D" id="3.40.50.2000">
    <property type="entry name" value="Glycogen Phosphorylase B"/>
    <property type="match status" value="1"/>
</dbReference>
<dbReference type="Gene3D" id="3.90.550.10">
    <property type="entry name" value="Spore Coat Polysaccharide Biosynthesis Protein SpsA, Chain A"/>
    <property type="match status" value="1"/>
</dbReference>
<dbReference type="EMBL" id="FRAD01000003">
    <property type="protein sequence ID" value="SHJ49516.1"/>
    <property type="molecule type" value="Genomic_DNA"/>
</dbReference>
<keyword evidence="4" id="KW-1185">Reference proteome</keyword>
<evidence type="ECO:0000259" key="2">
    <source>
        <dbReference type="Pfam" id="PF00535"/>
    </source>
</evidence>
<dbReference type="OrthoDB" id="6713581at2"/>
<feature type="domain" description="Glycosyltransferase 2-like" evidence="2">
    <location>
        <begin position="458"/>
        <end position="601"/>
    </location>
</feature>
<organism evidence="3 4">
    <name type="scientific">Hathewaya proteolytica DSM 3090</name>
    <dbReference type="NCBI Taxonomy" id="1121331"/>
    <lineage>
        <taxon>Bacteria</taxon>
        <taxon>Bacillati</taxon>
        <taxon>Bacillota</taxon>
        <taxon>Clostridia</taxon>
        <taxon>Eubacteriales</taxon>
        <taxon>Clostridiaceae</taxon>
        <taxon>Hathewaya</taxon>
    </lineage>
</organism>
<dbReference type="InterPro" id="IPR011990">
    <property type="entry name" value="TPR-like_helical_dom_sf"/>
</dbReference>
<evidence type="ECO:0000313" key="3">
    <source>
        <dbReference type="EMBL" id="SHJ49516.1"/>
    </source>
</evidence>
<dbReference type="Pfam" id="PF00535">
    <property type="entry name" value="Glycos_transf_2"/>
    <property type="match status" value="1"/>
</dbReference>
<dbReference type="PANTHER" id="PTHR22916:SF3">
    <property type="entry name" value="UDP-GLCNAC:BETAGAL BETA-1,3-N-ACETYLGLUCOSAMINYLTRANSFERASE-LIKE PROTEIN 1"/>
    <property type="match status" value="1"/>
</dbReference>
<dbReference type="GO" id="GO:0016758">
    <property type="term" value="F:hexosyltransferase activity"/>
    <property type="evidence" value="ECO:0007669"/>
    <property type="project" value="UniProtKB-ARBA"/>
</dbReference>
<reference evidence="3 4" key="1">
    <citation type="submission" date="2016-11" db="EMBL/GenBank/DDBJ databases">
        <authorList>
            <person name="Jaros S."/>
            <person name="Januszkiewicz K."/>
            <person name="Wedrychowicz H."/>
        </authorList>
    </citation>
    <scope>NUCLEOTIDE SEQUENCE [LARGE SCALE GENOMIC DNA]</scope>
    <source>
        <strain evidence="3 4">DSM 3090</strain>
    </source>
</reference>
<dbReference type="SUPFAM" id="SSF53756">
    <property type="entry name" value="UDP-Glycosyltransferase/glycogen phosphorylase"/>
    <property type="match status" value="1"/>
</dbReference>
<sequence length="799" mass="93913">MDGSMESMKKHIKENINELINKEKLQEAEVLLKEFFSMVKDDAEAFSMKSVLLILKGKLEEAEIVIKEGLNYHKDNFDLNYNLAYIYETQGRYNQALLCYTIAINNCEDDNLKLGIEENISRLKNEHGAKIITTKAKIAFFVKQGMDSFLGDTISGLSDEYDVKKIVVTEYPQIEEGMRWADICWFEWCDELIAYGSKLELAREKKIICRLHSYEAFTEHPSNVKWNSVDKLIIDTKHINDVVLTSFQKIPKDKVNIIPVGVNEGKYKFEKREKGFNLAYVGYINYKKGPMLLIQLISELVKIDKKYKLHIAGKFQDYRDVLYFNQMIKEMNLSDNIIHYGWVDDINKWLIDKNYIISTSLLEGQHLSVMEGMSKGIKPVIHNFVGAKEIYDKKYVWNTIDEAVEIIKSHKYNSSEYREYVVKNYSKDKELNSIKEMISKISGKNKEKKIINIKPLITVGVINYNYKHYMDKAVSSILSQTYDNIEIIIVDDCSNDGSIDLINEYEKKHMNIKGIYHDKNSGSSVKACRELIEKAKGEYLFILSSDDFLRDRYVIEDLIKQFLKEPNLDYVYGNLDIVDADGNYKDVWKYKQFTDEQIIRETFRRMGSGIMPVTIGMYKTEFYRKNDITWHCDKENIVAGDVLNSLVYIKYRWQYKYIDRSFICYRHHSNNMTYNLKDRIPSIISIIEYIINNFDESIYLSEVGLDKIQSYEMKKSKKMYIIAEVYFDILKYYKDGFKPWDGSNTDYSKEYIHEWVEKPLCVKIKEYIGKSLECGDFHRSEIERLEFNLKNIILTLNCK</sequence>
<evidence type="ECO:0000259" key="1">
    <source>
        <dbReference type="Pfam" id="PF00534"/>
    </source>
</evidence>
<protein>
    <submittedName>
        <fullName evidence="3">Glycosyltransferase involved in cell wall bisynthesis</fullName>
    </submittedName>
</protein>
<name>A0A1M6JS91_9CLOT</name>
<dbReference type="RefSeq" id="WP_084671904.1">
    <property type="nucleotide sequence ID" value="NZ_FRAD01000003.1"/>
</dbReference>
<evidence type="ECO:0000313" key="4">
    <source>
        <dbReference type="Proteomes" id="UP000183952"/>
    </source>
</evidence>
<dbReference type="PANTHER" id="PTHR22916">
    <property type="entry name" value="GLYCOSYLTRANSFERASE"/>
    <property type="match status" value="1"/>
</dbReference>
<dbReference type="SMART" id="SM00028">
    <property type="entry name" value="TPR"/>
    <property type="match status" value="2"/>
</dbReference>
<accession>A0A1M6JS91</accession>
<proteinExistence type="predicted"/>
<gene>
    <name evidence="3" type="ORF">SAMN02745248_00302</name>
</gene>